<dbReference type="RefSeq" id="WP_145855727.1">
    <property type="nucleotide sequence ID" value="NZ_RPFW01000004.1"/>
</dbReference>
<feature type="region of interest" description="Disordered" evidence="8">
    <location>
        <begin position="1"/>
        <end position="55"/>
    </location>
</feature>
<gene>
    <name evidence="11" type="ORF">EAS64_22410</name>
</gene>
<dbReference type="GO" id="GO:0051301">
    <property type="term" value="P:cell division"/>
    <property type="evidence" value="ECO:0007669"/>
    <property type="project" value="UniProtKB-KW"/>
</dbReference>
<organism evidence="11 12">
    <name type="scientific">Trebonia kvetii</name>
    <dbReference type="NCBI Taxonomy" id="2480626"/>
    <lineage>
        <taxon>Bacteria</taxon>
        <taxon>Bacillati</taxon>
        <taxon>Actinomycetota</taxon>
        <taxon>Actinomycetes</taxon>
        <taxon>Streptosporangiales</taxon>
        <taxon>Treboniaceae</taxon>
        <taxon>Trebonia</taxon>
    </lineage>
</organism>
<proteinExistence type="predicted"/>
<keyword evidence="12" id="KW-1185">Reference proteome</keyword>
<dbReference type="OrthoDB" id="4793367at2"/>
<sequence>MSDATPGVGSDAGRTPSPASAATATAAAGGVPRLNSAGVPGAGGSRAPGPRRGARRRGRRWRVAFFALAAFAIVAGVGWALLGDRLLVVRSVTVTGTHLVGSSRVIAAADVPPGTPLLRVDTGAVARRVEAIPQVASARVTKDWPDHLVIAVTERVPVLAVKMAGGGYDLVDPTGVPVRWAKNRPVALPQLLTSLPGSALAGAPSVSAAAAVLAELQRWLAGQVVQMSVTQPTGSGDPASQQVTLHLRTGKTVLWGGPGLAGQKNRELAILLPGKARYVDVSAPGTVVTR</sequence>
<evidence type="ECO:0000256" key="2">
    <source>
        <dbReference type="ARBA" id="ARBA00022475"/>
    </source>
</evidence>
<accession>A0A6P2BYD0</accession>
<evidence type="ECO:0000259" key="10">
    <source>
        <dbReference type="PROSITE" id="PS51779"/>
    </source>
</evidence>
<dbReference type="PANTHER" id="PTHR37820">
    <property type="entry name" value="CELL DIVISION PROTEIN DIVIB"/>
    <property type="match status" value="1"/>
</dbReference>
<feature type="domain" description="POTRA" evidence="10">
    <location>
        <begin position="87"/>
        <end position="155"/>
    </location>
</feature>
<evidence type="ECO:0000256" key="9">
    <source>
        <dbReference type="SAM" id="Phobius"/>
    </source>
</evidence>
<dbReference type="InterPro" id="IPR013685">
    <property type="entry name" value="POTRA_FtsQ_type"/>
</dbReference>
<evidence type="ECO:0000256" key="5">
    <source>
        <dbReference type="ARBA" id="ARBA00022989"/>
    </source>
</evidence>
<evidence type="ECO:0000256" key="4">
    <source>
        <dbReference type="ARBA" id="ARBA00022692"/>
    </source>
</evidence>
<reference evidence="11 12" key="1">
    <citation type="submission" date="2018-11" db="EMBL/GenBank/DDBJ databases">
        <title>Trebonia kvetii gen.nov., sp.nov., a novel acidophilic actinobacterium, and proposal of the new actinobacterial family Treboniaceae fam. nov.</title>
        <authorList>
            <person name="Rapoport D."/>
            <person name="Sagova-Mareckova M."/>
            <person name="Sedlacek I."/>
            <person name="Provaznik J."/>
            <person name="Kralova S."/>
            <person name="Pavlinic D."/>
            <person name="Benes V."/>
            <person name="Kopecky J."/>
        </authorList>
    </citation>
    <scope>NUCLEOTIDE SEQUENCE [LARGE SCALE GENOMIC DNA]</scope>
    <source>
        <strain evidence="11 12">15Tr583</strain>
    </source>
</reference>
<dbReference type="GO" id="GO:0005886">
    <property type="term" value="C:plasma membrane"/>
    <property type="evidence" value="ECO:0007669"/>
    <property type="project" value="TreeGrafter"/>
</dbReference>
<dbReference type="InterPro" id="IPR050487">
    <property type="entry name" value="FtsQ_DivIB"/>
</dbReference>
<keyword evidence="4 9" id="KW-0812">Transmembrane</keyword>
<feature type="compositionally biased region" description="Low complexity" evidence="8">
    <location>
        <begin position="12"/>
        <end position="39"/>
    </location>
</feature>
<keyword evidence="7" id="KW-0131">Cell cycle</keyword>
<dbReference type="EMBL" id="RPFW01000004">
    <property type="protein sequence ID" value="TVZ03195.1"/>
    <property type="molecule type" value="Genomic_DNA"/>
</dbReference>
<comment type="subcellular location">
    <subcellularLocation>
        <location evidence="1">Membrane</location>
    </subcellularLocation>
</comment>
<dbReference type="InterPro" id="IPR034746">
    <property type="entry name" value="POTRA"/>
</dbReference>
<keyword evidence="2" id="KW-1003">Cell membrane</keyword>
<dbReference type="Proteomes" id="UP000460272">
    <property type="component" value="Unassembled WGS sequence"/>
</dbReference>
<dbReference type="AlphaFoldDB" id="A0A6P2BYD0"/>
<comment type="caution">
    <text evidence="11">The sequence shown here is derived from an EMBL/GenBank/DDBJ whole genome shotgun (WGS) entry which is preliminary data.</text>
</comment>
<dbReference type="Gene3D" id="3.10.20.310">
    <property type="entry name" value="membrane protein fhac"/>
    <property type="match status" value="1"/>
</dbReference>
<keyword evidence="5 9" id="KW-1133">Transmembrane helix</keyword>
<evidence type="ECO:0000313" key="12">
    <source>
        <dbReference type="Proteomes" id="UP000460272"/>
    </source>
</evidence>
<keyword evidence="3" id="KW-0132">Cell division</keyword>
<evidence type="ECO:0000256" key="7">
    <source>
        <dbReference type="ARBA" id="ARBA00023306"/>
    </source>
</evidence>
<evidence type="ECO:0000256" key="6">
    <source>
        <dbReference type="ARBA" id="ARBA00023136"/>
    </source>
</evidence>
<dbReference type="Pfam" id="PF08478">
    <property type="entry name" value="POTRA_1"/>
    <property type="match status" value="1"/>
</dbReference>
<feature type="transmembrane region" description="Helical" evidence="9">
    <location>
        <begin position="61"/>
        <end position="82"/>
    </location>
</feature>
<dbReference type="PROSITE" id="PS51779">
    <property type="entry name" value="POTRA"/>
    <property type="match status" value="1"/>
</dbReference>
<protein>
    <submittedName>
        <fullName evidence="11">FtsQ-type POTRA domain-containing protein</fullName>
    </submittedName>
</protein>
<evidence type="ECO:0000256" key="8">
    <source>
        <dbReference type="SAM" id="MobiDB-lite"/>
    </source>
</evidence>
<evidence type="ECO:0000256" key="1">
    <source>
        <dbReference type="ARBA" id="ARBA00004370"/>
    </source>
</evidence>
<keyword evidence="6 9" id="KW-0472">Membrane</keyword>
<evidence type="ECO:0000256" key="3">
    <source>
        <dbReference type="ARBA" id="ARBA00022618"/>
    </source>
</evidence>
<evidence type="ECO:0000313" key="11">
    <source>
        <dbReference type="EMBL" id="TVZ03195.1"/>
    </source>
</evidence>
<dbReference type="PANTHER" id="PTHR37820:SF1">
    <property type="entry name" value="CELL DIVISION PROTEIN FTSQ"/>
    <property type="match status" value="1"/>
</dbReference>
<name>A0A6P2BYD0_9ACTN</name>